<comment type="caution">
    <text evidence="1">The sequence shown here is derived from an EMBL/GenBank/DDBJ whole genome shotgun (WGS) entry which is preliminary data.</text>
</comment>
<protein>
    <submittedName>
        <fullName evidence="1">Uncharacterized protein</fullName>
    </submittedName>
</protein>
<evidence type="ECO:0000313" key="1">
    <source>
        <dbReference type="EMBL" id="TYL36143.1"/>
    </source>
</evidence>
<dbReference type="Proteomes" id="UP000766904">
    <property type="component" value="Unassembled WGS sequence"/>
</dbReference>
<accession>A0A8J8TNC0</accession>
<organism evidence="1 2">
    <name type="scientific">Natronococcus pandeyae</name>
    <dbReference type="NCBI Taxonomy" id="2055836"/>
    <lineage>
        <taxon>Archaea</taxon>
        <taxon>Methanobacteriati</taxon>
        <taxon>Methanobacteriota</taxon>
        <taxon>Stenosarchaea group</taxon>
        <taxon>Halobacteria</taxon>
        <taxon>Halobacteriales</taxon>
        <taxon>Natrialbaceae</taxon>
        <taxon>Natronococcus</taxon>
    </lineage>
</organism>
<reference evidence="1" key="1">
    <citation type="submission" date="2017-11" db="EMBL/GenBank/DDBJ databases">
        <authorList>
            <person name="Kajale S.C."/>
            <person name="Sharma A."/>
        </authorList>
    </citation>
    <scope>NUCLEOTIDE SEQUENCE</scope>
    <source>
        <strain evidence="1">LS1_42</strain>
    </source>
</reference>
<gene>
    <name evidence="1" type="ORF">CV102_24235</name>
</gene>
<sequence>MATLRELGYVRRIGRPDIYPTITTQFRLATCERNPMIRLQNKLVFKDIVAPADETWTRKSS</sequence>
<proteinExistence type="predicted"/>
<name>A0A8J8TNC0_9EURY</name>
<dbReference type="EMBL" id="PHNJ01000022">
    <property type="protein sequence ID" value="TYL36143.1"/>
    <property type="molecule type" value="Genomic_DNA"/>
</dbReference>
<evidence type="ECO:0000313" key="2">
    <source>
        <dbReference type="Proteomes" id="UP000766904"/>
    </source>
</evidence>
<keyword evidence="2" id="KW-1185">Reference proteome</keyword>
<dbReference type="AlphaFoldDB" id="A0A8J8TNC0"/>